<dbReference type="RefSeq" id="WP_114303050.1">
    <property type="nucleotide sequence ID" value="NZ_QPIE01000002.1"/>
</dbReference>
<evidence type="ECO:0000256" key="2">
    <source>
        <dbReference type="SAM" id="SignalP"/>
    </source>
</evidence>
<organism evidence="3 4">
    <name type="scientific">Chryseobacterium lacus</name>
    <dbReference type="NCBI Taxonomy" id="2058346"/>
    <lineage>
        <taxon>Bacteria</taxon>
        <taxon>Pseudomonadati</taxon>
        <taxon>Bacteroidota</taxon>
        <taxon>Flavobacteriia</taxon>
        <taxon>Flavobacteriales</taxon>
        <taxon>Weeksellaceae</taxon>
        <taxon>Chryseobacterium group</taxon>
        <taxon>Chryseobacterium</taxon>
    </lineage>
</organism>
<accession>A0A368N3G1</accession>
<dbReference type="AlphaFoldDB" id="A0A368N3G1"/>
<dbReference type="Proteomes" id="UP000252172">
    <property type="component" value="Unassembled WGS sequence"/>
</dbReference>
<keyword evidence="1" id="KW-1133">Transmembrane helix</keyword>
<evidence type="ECO:0000256" key="1">
    <source>
        <dbReference type="SAM" id="Phobius"/>
    </source>
</evidence>
<gene>
    <name evidence="3" type="ORF">DQ356_03385</name>
</gene>
<evidence type="ECO:0000313" key="4">
    <source>
        <dbReference type="Proteomes" id="UP000252172"/>
    </source>
</evidence>
<keyword evidence="4" id="KW-1185">Reference proteome</keyword>
<feature type="chain" id="PRO_5044074461" description="Lipoprotein" evidence="2">
    <location>
        <begin position="25"/>
        <end position="123"/>
    </location>
</feature>
<comment type="caution">
    <text evidence="3">The sequence shown here is derived from an EMBL/GenBank/DDBJ whole genome shotgun (WGS) entry which is preliminary data.</text>
</comment>
<proteinExistence type="predicted"/>
<accession>A0A429V0Q6</accession>
<reference evidence="3 4" key="1">
    <citation type="submission" date="2018-07" db="EMBL/GenBank/DDBJ databases">
        <title>Chryseobacterium lacus sp. nov., isolated from lake water.</title>
        <authorList>
            <person name="Li C.-M."/>
        </authorList>
    </citation>
    <scope>NUCLEOTIDE SEQUENCE [LARGE SCALE GENOMIC DNA]</scope>
    <source>
        <strain evidence="3 4">YLOS41</strain>
    </source>
</reference>
<keyword evidence="1" id="KW-0472">Membrane</keyword>
<feature type="signal peptide" evidence="2">
    <location>
        <begin position="1"/>
        <end position="24"/>
    </location>
</feature>
<dbReference type="OrthoDB" id="1274635at2"/>
<dbReference type="PROSITE" id="PS51257">
    <property type="entry name" value="PROKAR_LIPOPROTEIN"/>
    <property type="match status" value="1"/>
</dbReference>
<protein>
    <recommendedName>
        <fullName evidence="5">Lipoprotein</fullName>
    </recommendedName>
</protein>
<dbReference type="EMBL" id="QPIE01000002">
    <property type="protein sequence ID" value="RCU44071.1"/>
    <property type="molecule type" value="Genomic_DNA"/>
</dbReference>
<keyword evidence="1" id="KW-0812">Transmembrane</keyword>
<feature type="transmembrane region" description="Helical" evidence="1">
    <location>
        <begin position="95"/>
        <end position="114"/>
    </location>
</feature>
<sequence length="123" mass="13180">MRLSLSAKCILITGAFLFSSCATTKYSSDMKENNFANLRSGRPYTFKLKNSTVSKKMIFSNLTKDSIIGYSKSDNSTRIAIAKANVTESKDLKKATIQTAAIAIGAVGAAAIIISSSRATKNE</sequence>
<evidence type="ECO:0008006" key="5">
    <source>
        <dbReference type="Google" id="ProtNLM"/>
    </source>
</evidence>
<keyword evidence="2" id="KW-0732">Signal</keyword>
<name>A0A368N3G1_9FLAO</name>
<evidence type="ECO:0000313" key="3">
    <source>
        <dbReference type="EMBL" id="RCU44071.1"/>
    </source>
</evidence>